<gene>
    <name evidence="2" type="ORF">DPMN_048148</name>
</gene>
<sequence length="99" mass="11460">MHEKHNFQEDYTPRSPEQDIFGTNLLTKFHEDRKINVASRVLTRNIRACDRLTDRRTACVHHLSMDISPQLAQTNRPTNQPTNRPTDRAKTICTISNSS</sequence>
<organism evidence="2 3">
    <name type="scientific">Dreissena polymorpha</name>
    <name type="common">Zebra mussel</name>
    <name type="synonym">Mytilus polymorpha</name>
    <dbReference type="NCBI Taxonomy" id="45954"/>
    <lineage>
        <taxon>Eukaryota</taxon>
        <taxon>Metazoa</taxon>
        <taxon>Spiralia</taxon>
        <taxon>Lophotrochozoa</taxon>
        <taxon>Mollusca</taxon>
        <taxon>Bivalvia</taxon>
        <taxon>Autobranchia</taxon>
        <taxon>Heteroconchia</taxon>
        <taxon>Euheterodonta</taxon>
        <taxon>Imparidentia</taxon>
        <taxon>Neoheterodontei</taxon>
        <taxon>Myida</taxon>
        <taxon>Dreissenoidea</taxon>
        <taxon>Dreissenidae</taxon>
        <taxon>Dreissena</taxon>
    </lineage>
</organism>
<feature type="region of interest" description="Disordered" evidence="1">
    <location>
        <begin position="70"/>
        <end position="99"/>
    </location>
</feature>
<reference evidence="2" key="1">
    <citation type="journal article" date="2019" name="bioRxiv">
        <title>The Genome of the Zebra Mussel, Dreissena polymorpha: A Resource for Invasive Species Research.</title>
        <authorList>
            <person name="McCartney M.A."/>
            <person name="Auch B."/>
            <person name="Kono T."/>
            <person name="Mallez S."/>
            <person name="Zhang Y."/>
            <person name="Obille A."/>
            <person name="Becker A."/>
            <person name="Abrahante J.E."/>
            <person name="Garbe J."/>
            <person name="Badalamenti J.P."/>
            <person name="Herman A."/>
            <person name="Mangelson H."/>
            <person name="Liachko I."/>
            <person name="Sullivan S."/>
            <person name="Sone E.D."/>
            <person name="Koren S."/>
            <person name="Silverstein K.A.T."/>
            <person name="Beckman K.B."/>
            <person name="Gohl D.M."/>
        </authorList>
    </citation>
    <scope>NUCLEOTIDE SEQUENCE</scope>
    <source>
        <strain evidence="2">Duluth1</strain>
        <tissue evidence="2">Whole animal</tissue>
    </source>
</reference>
<proteinExistence type="predicted"/>
<keyword evidence="3" id="KW-1185">Reference proteome</keyword>
<dbReference type="EMBL" id="JAIWYP010000011">
    <property type="protein sequence ID" value="KAH3741423.1"/>
    <property type="molecule type" value="Genomic_DNA"/>
</dbReference>
<comment type="caution">
    <text evidence="2">The sequence shown here is derived from an EMBL/GenBank/DDBJ whole genome shotgun (WGS) entry which is preliminary data.</text>
</comment>
<evidence type="ECO:0000313" key="2">
    <source>
        <dbReference type="EMBL" id="KAH3741423.1"/>
    </source>
</evidence>
<dbReference type="Proteomes" id="UP000828390">
    <property type="component" value="Unassembled WGS sequence"/>
</dbReference>
<reference evidence="2" key="2">
    <citation type="submission" date="2020-11" db="EMBL/GenBank/DDBJ databases">
        <authorList>
            <person name="McCartney M.A."/>
            <person name="Auch B."/>
            <person name="Kono T."/>
            <person name="Mallez S."/>
            <person name="Becker A."/>
            <person name="Gohl D.M."/>
            <person name="Silverstein K.A.T."/>
            <person name="Koren S."/>
            <person name="Bechman K.B."/>
            <person name="Herman A."/>
            <person name="Abrahante J.E."/>
            <person name="Garbe J."/>
        </authorList>
    </citation>
    <scope>NUCLEOTIDE SEQUENCE</scope>
    <source>
        <strain evidence="2">Duluth1</strain>
        <tissue evidence="2">Whole animal</tissue>
    </source>
</reference>
<feature type="compositionally biased region" description="Polar residues" evidence="1">
    <location>
        <begin position="70"/>
        <end position="84"/>
    </location>
</feature>
<dbReference type="AlphaFoldDB" id="A0A9D4DCS7"/>
<protein>
    <submittedName>
        <fullName evidence="2">Uncharacterized protein</fullName>
    </submittedName>
</protein>
<evidence type="ECO:0000256" key="1">
    <source>
        <dbReference type="SAM" id="MobiDB-lite"/>
    </source>
</evidence>
<name>A0A9D4DCS7_DREPO</name>
<accession>A0A9D4DCS7</accession>
<evidence type="ECO:0000313" key="3">
    <source>
        <dbReference type="Proteomes" id="UP000828390"/>
    </source>
</evidence>